<proteinExistence type="predicted"/>
<name>A0AC61L2Z4_9EURY</name>
<dbReference type="EMBL" id="PQXF01000012">
    <property type="protein sequence ID" value="PXF60767.1"/>
    <property type="molecule type" value="Genomic_DNA"/>
</dbReference>
<reference evidence="1" key="1">
    <citation type="submission" date="2018-01" db="EMBL/GenBank/DDBJ databases">
        <authorList>
            <person name="Krukenberg V."/>
        </authorList>
    </citation>
    <scope>NUCLEOTIDE SEQUENCE</scope>
    <source>
        <strain evidence="1">E20ANME2</strain>
    </source>
</reference>
<organism evidence="1 2">
    <name type="scientific">Candidatus Methanogaster sp</name>
    <dbReference type="NCBI Taxonomy" id="3386292"/>
    <lineage>
        <taxon>Archaea</taxon>
        <taxon>Methanobacteriati</taxon>
        <taxon>Methanobacteriota</taxon>
        <taxon>Stenosarchaea group</taxon>
        <taxon>Methanomicrobia</taxon>
        <taxon>Methanosarcinales</taxon>
        <taxon>ANME-2 cluster</taxon>
        <taxon>Candidatus Methanogasteraceae</taxon>
        <taxon>Candidatus Methanogaster</taxon>
    </lineage>
</organism>
<evidence type="ECO:0000313" key="2">
    <source>
        <dbReference type="Proteomes" id="UP000248329"/>
    </source>
</evidence>
<dbReference type="Proteomes" id="UP000248329">
    <property type="component" value="Unassembled WGS sequence"/>
</dbReference>
<evidence type="ECO:0000313" key="1">
    <source>
        <dbReference type="EMBL" id="PXF60767.1"/>
    </source>
</evidence>
<gene>
    <name evidence="1" type="ORF">C4B59_08060</name>
</gene>
<comment type="caution">
    <text evidence="1">The sequence shown here is derived from an EMBL/GenBank/DDBJ whole genome shotgun (WGS) entry which is preliminary data.</text>
</comment>
<sequence length="127" mass="14392">MRQEAALKVLREHKHWFEGRYGVTRIGIFGSVARDEATDDSDVDVVVEMAPDPFGRASLKDELETILGAKVDLTHHFPPPTAIIASLIAQTHAVWFFLRTSSHFEKIRNDTSLHNPFPGVYETLMYL</sequence>
<accession>A0AC61L2Z4</accession>
<protein>
    <submittedName>
        <fullName evidence="1">Nucleotidyltransferase</fullName>
    </submittedName>
</protein>